<dbReference type="Gene3D" id="3.40.50.2300">
    <property type="match status" value="1"/>
</dbReference>
<dbReference type="SUPFAM" id="SSF52172">
    <property type="entry name" value="CheY-like"/>
    <property type="match status" value="1"/>
</dbReference>
<evidence type="ECO:0000256" key="4">
    <source>
        <dbReference type="PROSITE-ProRule" id="PRU00169"/>
    </source>
</evidence>
<evidence type="ECO:0000256" key="2">
    <source>
        <dbReference type="ARBA" id="ARBA00023125"/>
    </source>
</evidence>
<dbReference type="PROSITE" id="PS50110">
    <property type="entry name" value="RESPONSE_REGULATORY"/>
    <property type="match status" value="1"/>
</dbReference>
<dbReference type="PRINTS" id="PR00032">
    <property type="entry name" value="HTHARAC"/>
</dbReference>
<accession>A0ABV6GH97</accession>
<keyword evidence="1" id="KW-0805">Transcription regulation</keyword>
<feature type="domain" description="HTH araC/xylS-type" evidence="5">
    <location>
        <begin position="382"/>
        <end position="480"/>
    </location>
</feature>
<dbReference type="PANTHER" id="PTHR43280:SF2">
    <property type="entry name" value="HTH-TYPE TRANSCRIPTIONAL REGULATOR EXSA"/>
    <property type="match status" value="1"/>
</dbReference>
<dbReference type="PROSITE" id="PS00041">
    <property type="entry name" value="HTH_ARAC_FAMILY_1"/>
    <property type="match status" value="1"/>
</dbReference>
<dbReference type="EMBL" id="JBHLVO010000009">
    <property type="protein sequence ID" value="MFC0272322.1"/>
    <property type="molecule type" value="Genomic_DNA"/>
</dbReference>
<dbReference type="InterPro" id="IPR018060">
    <property type="entry name" value="HTH_AraC"/>
</dbReference>
<dbReference type="InterPro" id="IPR018062">
    <property type="entry name" value="HTH_AraC-typ_CS"/>
</dbReference>
<evidence type="ECO:0000313" key="8">
    <source>
        <dbReference type="Proteomes" id="UP001589854"/>
    </source>
</evidence>
<dbReference type="Pfam" id="PF00072">
    <property type="entry name" value="Response_reg"/>
    <property type="match status" value="1"/>
</dbReference>
<dbReference type="InterPro" id="IPR001789">
    <property type="entry name" value="Sig_transdc_resp-reg_receiver"/>
</dbReference>
<dbReference type="InterPro" id="IPR009057">
    <property type="entry name" value="Homeodomain-like_sf"/>
</dbReference>
<name>A0ABV6GH97_9BACI</name>
<keyword evidence="2" id="KW-0238">DNA-binding</keyword>
<dbReference type="Proteomes" id="UP001589854">
    <property type="component" value="Unassembled WGS sequence"/>
</dbReference>
<evidence type="ECO:0000256" key="3">
    <source>
        <dbReference type="ARBA" id="ARBA00023163"/>
    </source>
</evidence>
<dbReference type="SMART" id="SM00448">
    <property type="entry name" value="REC"/>
    <property type="match status" value="1"/>
</dbReference>
<evidence type="ECO:0000259" key="6">
    <source>
        <dbReference type="PROSITE" id="PS50110"/>
    </source>
</evidence>
<dbReference type="SUPFAM" id="SSF46689">
    <property type="entry name" value="Homeodomain-like"/>
    <property type="match status" value="2"/>
</dbReference>
<dbReference type="PROSITE" id="PS01124">
    <property type="entry name" value="HTH_ARAC_FAMILY_2"/>
    <property type="match status" value="1"/>
</dbReference>
<dbReference type="InterPro" id="IPR020449">
    <property type="entry name" value="Tscrpt_reg_AraC-type_HTH"/>
</dbReference>
<dbReference type="CDD" id="cd17536">
    <property type="entry name" value="REC_YesN-like"/>
    <property type="match status" value="1"/>
</dbReference>
<organism evidence="7 8">
    <name type="scientific">Metabacillus herbersteinensis</name>
    <dbReference type="NCBI Taxonomy" id="283816"/>
    <lineage>
        <taxon>Bacteria</taxon>
        <taxon>Bacillati</taxon>
        <taxon>Bacillota</taxon>
        <taxon>Bacilli</taxon>
        <taxon>Bacillales</taxon>
        <taxon>Bacillaceae</taxon>
        <taxon>Metabacillus</taxon>
    </lineage>
</organism>
<comment type="caution">
    <text evidence="7">The sequence shown here is derived from an EMBL/GenBank/DDBJ whole genome shotgun (WGS) entry which is preliminary data.</text>
</comment>
<dbReference type="SMART" id="SM00342">
    <property type="entry name" value="HTH_ARAC"/>
    <property type="match status" value="1"/>
</dbReference>
<gene>
    <name evidence="7" type="ORF">ACFFIX_12845</name>
</gene>
<dbReference type="InterPro" id="IPR011006">
    <property type="entry name" value="CheY-like_superfamily"/>
</dbReference>
<dbReference type="Pfam" id="PF12833">
    <property type="entry name" value="HTH_18"/>
    <property type="match status" value="1"/>
</dbReference>
<dbReference type="RefSeq" id="WP_378934519.1">
    <property type="nucleotide sequence ID" value="NZ_JBHLVO010000009.1"/>
</dbReference>
<proteinExistence type="predicted"/>
<dbReference type="Gene3D" id="1.10.10.60">
    <property type="entry name" value="Homeodomain-like"/>
    <property type="match status" value="2"/>
</dbReference>
<evidence type="ECO:0000256" key="1">
    <source>
        <dbReference type="ARBA" id="ARBA00023015"/>
    </source>
</evidence>
<evidence type="ECO:0000259" key="5">
    <source>
        <dbReference type="PROSITE" id="PS01124"/>
    </source>
</evidence>
<keyword evidence="3" id="KW-0804">Transcription</keyword>
<protein>
    <submittedName>
        <fullName evidence="7">Response regulator</fullName>
    </submittedName>
</protein>
<reference evidence="7 8" key="1">
    <citation type="submission" date="2024-09" db="EMBL/GenBank/DDBJ databases">
        <authorList>
            <person name="Sun Q."/>
            <person name="Mori K."/>
        </authorList>
    </citation>
    <scope>NUCLEOTIDE SEQUENCE [LARGE SCALE GENOMIC DNA]</scope>
    <source>
        <strain evidence="7 8">CCM 7228</strain>
    </source>
</reference>
<dbReference type="PANTHER" id="PTHR43280">
    <property type="entry name" value="ARAC-FAMILY TRANSCRIPTIONAL REGULATOR"/>
    <property type="match status" value="1"/>
</dbReference>
<keyword evidence="4" id="KW-0597">Phosphoprotein</keyword>
<keyword evidence="8" id="KW-1185">Reference proteome</keyword>
<feature type="domain" description="Response regulatory" evidence="6">
    <location>
        <begin position="2"/>
        <end position="119"/>
    </location>
</feature>
<sequence>MNVMIVDDEMIERKAMKKFIQESFSYIQVVGEAANGRVAIELANELKPDLILMDIKMPGIDGLEAIRQIRTQHPSIKFIMVSAFDSFQYAKEAMKEGVKEYILKPSKKEETLEAILRVCKEIEHEKLSESEATKQVNESKNISKQHLLTKIIQNDTTPEIKTLFYKLFPRVNSGFFQVFQASNTREIIDVLAKQSQYELIIKEQHADKVIVLFLTEKKAAHLIKADALTQARNITLTLKHVHIGIGHPYTDVEKLATSFQQASLSLAQLIQSTSVRYGFPILEADTSERTLQRLENELLTEIEAGRIEGALNQFNLFYDYHQKSENQLLQWAFKIKQILENQGIHLDDIKILETESKEQFIDLVTRFCNGVILKKAGNEIITKAKTYIHEHYIQSLSLEEVAAHIGLTPTYFTKIFKEQTKLTFIDYVTTYRIERAKELLNTTNLSLKEIAFDVGYKDPNYFSRVFKKIAKCSPKKYRHVQSDKGKSVPS</sequence>
<feature type="modified residue" description="4-aspartylphosphate" evidence="4">
    <location>
        <position position="54"/>
    </location>
</feature>
<evidence type="ECO:0000313" key="7">
    <source>
        <dbReference type="EMBL" id="MFC0272322.1"/>
    </source>
</evidence>